<feature type="transmembrane region" description="Helical" evidence="1">
    <location>
        <begin position="279"/>
        <end position="298"/>
    </location>
</feature>
<dbReference type="AlphaFoldDB" id="A0A8J8PE39"/>
<gene>
    <name evidence="2" type="ORF">A3207_07475</name>
</gene>
<feature type="transmembrane region" description="Helical" evidence="1">
    <location>
        <begin position="252"/>
        <end position="273"/>
    </location>
</feature>
<dbReference type="RefSeq" id="WP_400256589.1">
    <property type="nucleotide sequence ID" value="NZ_CAYAYE010000009.1"/>
</dbReference>
<evidence type="ECO:0000313" key="2">
    <source>
        <dbReference type="EMBL" id="TQS83431.1"/>
    </source>
</evidence>
<proteinExistence type="predicted"/>
<keyword evidence="1" id="KW-0472">Membrane</keyword>
<keyword evidence="1" id="KW-1133">Transmembrane helix</keyword>
<protein>
    <recommendedName>
        <fullName evidence="4">Zinc ribbon domain-containing protein</fullName>
    </recommendedName>
</protein>
<reference evidence="2" key="1">
    <citation type="submission" date="2016-03" db="EMBL/GenBank/DDBJ databases">
        <authorList>
            <person name="Borrel G."/>
            <person name="Mccann A."/>
            <person name="O'Toole P.W."/>
        </authorList>
    </citation>
    <scope>NUCLEOTIDE SEQUENCE</scope>
    <source>
        <strain evidence="2">183</strain>
    </source>
</reference>
<organism evidence="2 3">
    <name type="scientific">Candidatus Methanomassiliicoccus intestinalis</name>
    <dbReference type="NCBI Taxonomy" id="1406512"/>
    <lineage>
        <taxon>Archaea</taxon>
        <taxon>Methanobacteriati</taxon>
        <taxon>Thermoplasmatota</taxon>
        <taxon>Thermoplasmata</taxon>
        <taxon>Methanomassiliicoccales</taxon>
        <taxon>Methanomassiliicoccaceae</taxon>
        <taxon>Methanomassiliicoccus</taxon>
    </lineage>
</organism>
<dbReference type="Proteomes" id="UP000752814">
    <property type="component" value="Unassembled WGS sequence"/>
</dbReference>
<evidence type="ECO:0000256" key="1">
    <source>
        <dbReference type="SAM" id="Phobius"/>
    </source>
</evidence>
<dbReference type="EMBL" id="LVVT01000010">
    <property type="protein sequence ID" value="TQS83431.1"/>
    <property type="molecule type" value="Genomic_DNA"/>
</dbReference>
<sequence length="336" mass="36796">MPELSVGLTCPTCGGTISVGEGEKNIKCQYCDSALHIDGDEGVMIAAFKNKVTKEQSIDTVKKWWKKGLKSRDLKAHGKIVECYSIYLPFWKIKARTAGWVCGYEERHRTDSNGHVHTERIPMEQMVLRDTIYSNIACDPGDLGIHRLHNFHGELTLEDFTMLPTYEAVTSRDDALSAARTYAIDSGIASAGVPHITFQKVSAIIQDISMIYYPIWIVQYEYNDRIYLATVDGVTNSLLSGRAPGDALFQSLAVTGGAAAGGLVASLSIPLAWYSSPELGIVGLIFGVAITAIAYHFFRNGSEIVEGDFKSNNKKSTSDIINDLNELSGLMGGMRI</sequence>
<evidence type="ECO:0008006" key="4">
    <source>
        <dbReference type="Google" id="ProtNLM"/>
    </source>
</evidence>
<accession>A0A8J8PE39</accession>
<name>A0A8J8PE39_9ARCH</name>
<evidence type="ECO:0000313" key="3">
    <source>
        <dbReference type="Proteomes" id="UP000752814"/>
    </source>
</evidence>
<comment type="caution">
    <text evidence="2">The sequence shown here is derived from an EMBL/GenBank/DDBJ whole genome shotgun (WGS) entry which is preliminary data.</text>
</comment>
<keyword evidence="1" id="KW-0812">Transmembrane</keyword>